<dbReference type="OMA" id="SHAYTAN"/>
<keyword evidence="4" id="KW-0472">Membrane</keyword>
<dbReference type="SUPFAM" id="SSF53474">
    <property type="entry name" value="alpha/beta-Hydrolases"/>
    <property type="match status" value="1"/>
</dbReference>
<keyword evidence="2" id="KW-0378">Hydrolase</keyword>
<keyword evidence="4" id="KW-0812">Transmembrane</keyword>
<reference evidence="6 7" key="1">
    <citation type="journal article" date="2011" name="J. Gen. Appl. Microbiol.">
        <title>Draft genome sequencing of the enigmatic basidiomycete Mixia osmundae.</title>
        <authorList>
            <person name="Nishida H."/>
            <person name="Nagatsuka Y."/>
            <person name="Sugiyama J."/>
        </authorList>
    </citation>
    <scope>NUCLEOTIDE SEQUENCE [LARGE SCALE GENOMIC DNA]</scope>
    <source>
        <strain evidence="7">CBS 9802 / IAM 14324 / JCM 22182 / KY 12970</strain>
    </source>
</reference>
<dbReference type="eggNOG" id="ENOG502S7I9">
    <property type="taxonomic scope" value="Eukaryota"/>
</dbReference>
<evidence type="ECO:0000256" key="1">
    <source>
        <dbReference type="ARBA" id="ARBA00010515"/>
    </source>
</evidence>
<feature type="transmembrane region" description="Helical" evidence="4">
    <location>
        <begin position="49"/>
        <end position="67"/>
    </location>
</feature>
<feature type="active site" evidence="3">
    <location>
        <position position="271"/>
    </location>
</feature>
<dbReference type="HOGENOM" id="CLU_595945_0_0_1"/>
<evidence type="ECO:0000259" key="5">
    <source>
        <dbReference type="Pfam" id="PF07859"/>
    </source>
</evidence>
<sequence>MLSCTSATGRDLNDAYLARPFSPWHLQISALDRQWVGARGIRATMIRGYRISWTLITLPMWLLLWLVDSVVPLHKILPATVLPRDPTWSARQRFTGPLLTRFIWSMTWGFQDPCAQDKAALTVSKLHHWLFSNGCSASSRHLPPDAHTTAAWIRYNARDPYGVIVPKTVRAYWFLPPQISQQGSSLDRDPSLHANERAILYLHGGGHINGSATEGDRCYALANATGLPVFGVTLRKATNTSRAFPASLQDATLAYAHLCRLDKKITIAGDSAGGGLCMALLLHLADLSSDKEACFNFRMPTHVILHSPWVDLTMSQDTYYTNAAYDILNTTMCAEASHAYTANVRRGRPLNATGLQFDSVYDQGPRHPMLSPGLPASLPALTRLASVPNEQTPKFYINYGSKELFRGELDDFVTLLQAIPDSFVRVLRCDGQVHCWHLLGAFLGHDHAVLDEAKEFLDL</sequence>
<evidence type="ECO:0000256" key="3">
    <source>
        <dbReference type="PROSITE-ProRule" id="PRU10038"/>
    </source>
</evidence>
<keyword evidence="7" id="KW-1185">Reference proteome</keyword>
<accession>G7DUG8</accession>
<organism evidence="6 7">
    <name type="scientific">Mixia osmundae (strain CBS 9802 / IAM 14324 / JCM 22182 / KY 12970)</name>
    <dbReference type="NCBI Taxonomy" id="764103"/>
    <lineage>
        <taxon>Eukaryota</taxon>
        <taxon>Fungi</taxon>
        <taxon>Dikarya</taxon>
        <taxon>Basidiomycota</taxon>
        <taxon>Pucciniomycotina</taxon>
        <taxon>Mixiomycetes</taxon>
        <taxon>Mixiales</taxon>
        <taxon>Mixiaceae</taxon>
        <taxon>Mixia</taxon>
    </lineage>
</organism>
<evidence type="ECO:0000313" key="6">
    <source>
        <dbReference type="EMBL" id="GAA94228.1"/>
    </source>
</evidence>
<dbReference type="RefSeq" id="XP_014569659.1">
    <property type="nucleotide sequence ID" value="XM_014714173.1"/>
</dbReference>
<dbReference type="Proteomes" id="UP000009131">
    <property type="component" value="Unassembled WGS sequence"/>
</dbReference>
<evidence type="ECO:0000256" key="4">
    <source>
        <dbReference type="SAM" id="Phobius"/>
    </source>
</evidence>
<protein>
    <recommendedName>
        <fullName evidence="5">Alpha/beta hydrolase fold-3 domain-containing protein</fullName>
    </recommendedName>
</protein>
<feature type="domain" description="Alpha/beta hydrolase fold-3" evidence="5">
    <location>
        <begin position="199"/>
        <end position="350"/>
    </location>
</feature>
<dbReference type="PANTHER" id="PTHR48081:SF8">
    <property type="entry name" value="ALPHA_BETA HYDROLASE FOLD-3 DOMAIN-CONTAINING PROTEIN-RELATED"/>
    <property type="match status" value="1"/>
</dbReference>
<dbReference type="Pfam" id="PF07859">
    <property type="entry name" value="Abhydrolase_3"/>
    <property type="match status" value="1"/>
</dbReference>
<dbReference type="InParanoid" id="G7DUG8"/>
<evidence type="ECO:0000313" key="7">
    <source>
        <dbReference type="Proteomes" id="UP000009131"/>
    </source>
</evidence>
<dbReference type="AlphaFoldDB" id="G7DUG8"/>
<dbReference type="Gene3D" id="3.40.50.1820">
    <property type="entry name" value="alpha/beta hydrolase"/>
    <property type="match status" value="1"/>
</dbReference>
<dbReference type="PROSITE" id="PS01174">
    <property type="entry name" value="LIPASE_GDXG_SER"/>
    <property type="match status" value="1"/>
</dbReference>
<dbReference type="GO" id="GO:0016787">
    <property type="term" value="F:hydrolase activity"/>
    <property type="evidence" value="ECO:0007669"/>
    <property type="project" value="UniProtKB-KW"/>
</dbReference>
<comment type="similarity">
    <text evidence="1">Belongs to the 'GDXG' lipolytic enzyme family.</text>
</comment>
<proteinExistence type="inferred from homology"/>
<dbReference type="InterPro" id="IPR029058">
    <property type="entry name" value="AB_hydrolase_fold"/>
</dbReference>
<dbReference type="InterPro" id="IPR050300">
    <property type="entry name" value="GDXG_lipolytic_enzyme"/>
</dbReference>
<dbReference type="OrthoDB" id="2152029at2759"/>
<dbReference type="InterPro" id="IPR033140">
    <property type="entry name" value="Lipase_GDXG_put_SER_AS"/>
</dbReference>
<gene>
    <name evidence="6" type="primary">Mo00877</name>
    <name evidence="6" type="ORF">E5Q_00877</name>
</gene>
<dbReference type="STRING" id="764103.G7DUG8"/>
<dbReference type="InterPro" id="IPR013094">
    <property type="entry name" value="AB_hydrolase_3"/>
</dbReference>
<dbReference type="PANTHER" id="PTHR48081">
    <property type="entry name" value="AB HYDROLASE SUPERFAMILY PROTEIN C4A8.06C"/>
    <property type="match status" value="1"/>
</dbReference>
<name>G7DUG8_MIXOS</name>
<keyword evidence="4" id="KW-1133">Transmembrane helix</keyword>
<dbReference type="EMBL" id="BABT02000028">
    <property type="protein sequence ID" value="GAA94228.1"/>
    <property type="molecule type" value="Genomic_DNA"/>
</dbReference>
<evidence type="ECO:0000256" key="2">
    <source>
        <dbReference type="ARBA" id="ARBA00022801"/>
    </source>
</evidence>
<comment type="caution">
    <text evidence="6">The sequence shown here is derived from an EMBL/GenBank/DDBJ whole genome shotgun (WGS) entry which is preliminary data.</text>
</comment>
<reference evidence="6 7" key="2">
    <citation type="journal article" date="2012" name="Open Biol.">
        <title>Characteristics of nucleosomes and linker DNA regions on the genome of the basidiomycete Mixia osmundae revealed by mono- and dinucleosome mapping.</title>
        <authorList>
            <person name="Nishida H."/>
            <person name="Kondo S."/>
            <person name="Matsumoto T."/>
            <person name="Suzuki Y."/>
            <person name="Yoshikawa H."/>
            <person name="Taylor T.D."/>
            <person name="Sugiyama J."/>
        </authorList>
    </citation>
    <scope>NUCLEOTIDE SEQUENCE [LARGE SCALE GENOMIC DNA]</scope>
    <source>
        <strain evidence="7">CBS 9802 / IAM 14324 / JCM 22182 / KY 12970</strain>
    </source>
</reference>